<dbReference type="Proteomes" id="UP000308092">
    <property type="component" value="Unassembled WGS sequence"/>
</dbReference>
<reference evidence="2 3" key="1">
    <citation type="submission" date="2019-03" db="EMBL/GenBank/DDBJ databases">
        <title>The genome sequence of a newly discovered highly antifungal drug resistant Aspergillus species, Aspergillus tanneri NIH 1004.</title>
        <authorList>
            <person name="Mounaud S."/>
            <person name="Singh I."/>
            <person name="Joardar V."/>
            <person name="Pakala S."/>
            <person name="Pakala S."/>
            <person name="Venepally P."/>
            <person name="Hoover J."/>
            <person name="Nierman W."/>
            <person name="Chung J."/>
            <person name="Losada L."/>
        </authorList>
    </citation>
    <scope>NUCLEOTIDE SEQUENCE [LARGE SCALE GENOMIC DNA]</scope>
    <source>
        <strain evidence="2 3">NIH1004</strain>
    </source>
</reference>
<name>A0A4S3J6X1_9EURO</name>
<keyword evidence="1" id="KW-1133">Transmembrane helix</keyword>
<dbReference type="STRING" id="1220188.A0A4S3J6X1"/>
<organism evidence="2 3">
    <name type="scientific">Aspergillus tanneri</name>
    <dbReference type="NCBI Taxonomy" id="1220188"/>
    <lineage>
        <taxon>Eukaryota</taxon>
        <taxon>Fungi</taxon>
        <taxon>Dikarya</taxon>
        <taxon>Ascomycota</taxon>
        <taxon>Pezizomycotina</taxon>
        <taxon>Eurotiomycetes</taxon>
        <taxon>Eurotiomycetidae</taxon>
        <taxon>Eurotiales</taxon>
        <taxon>Aspergillaceae</taxon>
        <taxon>Aspergillus</taxon>
        <taxon>Aspergillus subgen. Circumdati</taxon>
    </lineage>
</organism>
<keyword evidence="1" id="KW-0472">Membrane</keyword>
<gene>
    <name evidence="2" type="ORF">EYZ11_009902</name>
</gene>
<dbReference type="VEuPathDB" id="FungiDB:EYZ11_009902"/>
<evidence type="ECO:0000313" key="3">
    <source>
        <dbReference type="Proteomes" id="UP000308092"/>
    </source>
</evidence>
<keyword evidence="3" id="KW-1185">Reference proteome</keyword>
<keyword evidence="1" id="KW-0812">Transmembrane</keyword>
<evidence type="ECO:0000313" key="2">
    <source>
        <dbReference type="EMBL" id="THC90640.1"/>
    </source>
</evidence>
<sequence>MVINQAPEPGKGVQQDTCKHATSEIILIPQPTEDPSDPLNWSMSKKIIILALVSISAFIGIAQALANQSGFFAQAELYNKNPIQISYSADLRGNRRTCYWAIYLDLAI</sequence>
<feature type="transmembrane region" description="Helical" evidence="1">
    <location>
        <begin position="47"/>
        <end position="66"/>
    </location>
</feature>
<accession>A0A4S3J6X1</accession>
<dbReference type="AlphaFoldDB" id="A0A4S3J6X1"/>
<dbReference type="EMBL" id="SOSA01000498">
    <property type="protein sequence ID" value="THC90640.1"/>
    <property type="molecule type" value="Genomic_DNA"/>
</dbReference>
<protein>
    <submittedName>
        <fullName evidence="2">Uncharacterized protein</fullName>
    </submittedName>
</protein>
<comment type="caution">
    <text evidence="2">The sequence shown here is derived from an EMBL/GenBank/DDBJ whole genome shotgun (WGS) entry which is preliminary data.</text>
</comment>
<proteinExistence type="predicted"/>
<evidence type="ECO:0000256" key="1">
    <source>
        <dbReference type="SAM" id="Phobius"/>
    </source>
</evidence>